<evidence type="ECO:0000256" key="1">
    <source>
        <dbReference type="SAM" id="MobiDB-lite"/>
    </source>
</evidence>
<sequence>MVRVSHDDAADDDTSYLASELVVIDGPHLALPSVLVDAVLDACPCATGDIGMRVRKKPQEFDGKEAPANAIEFESPVKSSLSSYKDQSSSVFKARRAQSSNPPLLLSSNRNPAP</sequence>
<evidence type="ECO:0000313" key="3">
    <source>
        <dbReference type="Proteomes" id="UP000324222"/>
    </source>
</evidence>
<comment type="caution">
    <text evidence="2">The sequence shown here is derived from an EMBL/GenBank/DDBJ whole genome shotgun (WGS) entry which is preliminary data.</text>
</comment>
<dbReference type="EMBL" id="VSRR010036715">
    <property type="protein sequence ID" value="MPC73403.1"/>
    <property type="molecule type" value="Genomic_DNA"/>
</dbReference>
<protein>
    <submittedName>
        <fullName evidence="2">Uncharacterized protein</fullName>
    </submittedName>
</protein>
<dbReference type="AlphaFoldDB" id="A0A5B7HTN8"/>
<gene>
    <name evidence="2" type="ORF">E2C01_067731</name>
</gene>
<feature type="region of interest" description="Disordered" evidence="1">
    <location>
        <begin position="91"/>
        <end position="114"/>
    </location>
</feature>
<name>A0A5B7HTN8_PORTR</name>
<dbReference type="Proteomes" id="UP000324222">
    <property type="component" value="Unassembled WGS sequence"/>
</dbReference>
<evidence type="ECO:0000313" key="2">
    <source>
        <dbReference type="EMBL" id="MPC73403.1"/>
    </source>
</evidence>
<feature type="compositionally biased region" description="Low complexity" evidence="1">
    <location>
        <begin position="99"/>
        <end position="114"/>
    </location>
</feature>
<accession>A0A5B7HTN8</accession>
<keyword evidence="3" id="KW-1185">Reference proteome</keyword>
<reference evidence="2 3" key="1">
    <citation type="submission" date="2019-05" db="EMBL/GenBank/DDBJ databases">
        <title>Another draft genome of Portunus trituberculatus and its Hox gene families provides insights of decapod evolution.</title>
        <authorList>
            <person name="Jeong J.-H."/>
            <person name="Song I."/>
            <person name="Kim S."/>
            <person name="Choi T."/>
            <person name="Kim D."/>
            <person name="Ryu S."/>
            <person name="Kim W."/>
        </authorList>
    </citation>
    <scope>NUCLEOTIDE SEQUENCE [LARGE SCALE GENOMIC DNA]</scope>
    <source>
        <tissue evidence="2">Muscle</tissue>
    </source>
</reference>
<proteinExistence type="predicted"/>
<organism evidence="2 3">
    <name type="scientific">Portunus trituberculatus</name>
    <name type="common">Swimming crab</name>
    <name type="synonym">Neptunus trituberculatus</name>
    <dbReference type="NCBI Taxonomy" id="210409"/>
    <lineage>
        <taxon>Eukaryota</taxon>
        <taxon>Metazoa</taxon>
        <taxon>Ecdysozoa</taxon>
        <taxon>Arthropoda</taxon>
        <taxon>Crustacea</taxon>
        <taxon>Multicrustacea</taxon>
        <taxon>Malacostraca</taxon>
        <taxon>Eumalacostraca</taxon>
        <taxon>Eucarida</taxon>
        <taxon>Decapoda</taxon>
        <taxon>Pleocyemata</taxon>
        <taxon>Brachyura</taxon>
        <taxon>Eubrachyura</taxon>
        <taxon>Portunoidea</taxon>
        <taxon>Portunidae</taxon>
        <taxon>Portuninae</taxon>
        <taxon>Portunus</taxon>
    </lineage>
</organism>